<evidence type="ECO:0000313" key="5">
    <source>
        <dbReference type="EMBL" id="TQN65088.1"/>
    </source>
</evidence>
<sequence length="336" mass="38123">MASLTIQERDGRSTRMRLLQIAVKPFRPLLVSPRKTPPEADRLTVPKKIERHYHVTERKVDGIWVYDLTQNPQHLARDPSPERCHRRILYFAGGSWQMPPSKARWAFCAELVRRMGDTKVTVISCPLAPEHPVSTAFPHIERVYKQLMTESTRAGEKVVVAGDSSGGNLALSLVAWTLRTQENESSNTPAAVLAICPTTDLRHDRPELQRVEKLDPLHTLESVRSTAQAWCPQLRNLSSEEKGTTDWTFDDPRVSPFQADLGLFGRHNVNVHGVIGSRDILAPEAVAFRDKCEKHGLSGEWLCWNGQMHCFPLTFRYGLREGREGMDWIIGVLRKH</sequence>
<dbReference type="SUPFAM" id="SSF53474">
    <property type="entry name" value="alpha/beta-Hydrolases"/>
    <property type="match status" value="1"/>
</dbReference>
<accession>A0A5Q4BDS0</accession>
<dbReference type="InterPro" id="IPR013094">
    <property type="entry name" value="AB_hydrolase_3"/>
</dbReference>
<evidence type="ECO:0000259" key="4">
    <source>
        <dbReference type="Pfam" id="PF07859"/>
    </source>
</evidence>
<dbReference type="Gene3D" id="3.40.50.1820">
    <property type="entry name" value="alpha/beta hydrolase"/>
    <property type="match status" value="1"/>
</dbReference>
<protein>
    <submittedName>
        <fullName evidence="5">Esterase</fullName>
    </submittedName>
</protein>
<keyword evidence="6" id="KW-1185">Reference proteome</keyword>
<name>A0A5Q4BDS0_9PEZI</name>
<dbReference type="AlphaFoldDB" id="A0A5Q4BDS0"/>
<dbReference type="EMBL" id="PUHP01001826">
    <property type="protein sequence ID" value="TQN65088.1"/>
    <property type="molecule type" value="Genomic_DNA"/>
</dbReference>
<dbReference type="InterPro" id="IPR050300">
    <property type="entry name" value="GDXG_lipolytic_enzyme"/>
</dbReference>
<feature type="domain" description="Alpha/beta hydrolase fold-3" evidence="4">
    <location>
        <begin position="88"/>
        <end position="312"/>
    </location>
</feature>
<dbReference type="Proteomes" id="UP000326340">
    <property type="component" value="Unassembled WGS sequence"/>
</dbReference>
<feature type="active site" evidence="3">
    <location>
        <position position="164"/>
    </location>
</feature>
<evidence type="ECO:0000256" key="1">
    <source>
        <dbReference type="ARBA" id="ARBA00010515"/>
    </source>
</evidence>
<proteinExistence type="inferred from homology"/>
<gene>
    <name evidence="5" type="primary">Est-3</name>
    <name evidence="5" type="ORF">CSHISOI_10333</name>
</gene>
<dbReference type="GO" id="GO:0016787">
    <property type="term" value="F:hydrolase activity"/>
    <property type="evidence" value="ECO:0007669"/>
    <property type="project" value="UniProtKB-KW"/>
</dbReference>
<comment type="similarity">
    <text evidence="1">Belongs to the 'GDXG' lipolytic enzyme family.</text>
</comment>
<dbReference type="PROSITE" id="PS01174">
    <property type="entry name" value="LIPASE_GDXG_SER"/>
    <property type="match status" value="1"/>
</dbReference>
<dbReference type="OrthoDB" id="2152029at2759"/>
<dbReference type="InterPro" id="IPR033140">
    <property type="entry name" value="Lipase_GDXG_put_SER_AS"/>
</dbReference>
<reference evidence="5 6" key="1">
    <citation type="journal article" date="2019" name="Sci. Rep.">
        <title>Colletotrichum shisoi sp. nov., an anthracnose pathogen of Perilla frutescens in Japan: molecular phylogenetic, morphological and genomic evidence.</title>
        <authorList>
            <person name="Gan P."/>
            <person name="Tsushima A."/>
            <person name="Hiroyama R."/>
            <person name="Narusaka M."/>
            <person name="Takano Y."/>
            <person name="Narusaka Y."/>
            <person name="Kawaradani M."/>
            <person name="Damm U."/>
            <person name="Shirasu K."/>
        </authorList>
    </citation>
    <scope>NUCLEOTIDE SEQUENCE [LARGE SCALE GENOMIC DNA]</scope>
    <source>
        <strain evidence="5 6">PG-2018a</strain>
    </source>
</reference>
<dbReference type="PANTHER" id="PTHR48081:SF8">
    <property type="entry name" value="ALPHA_BETA HYDROLASE FOLD-3 DOMAIN-CONTAINING PROTEIN-RELATED"/>
    <property type="match status" value="1"/>
</dbReference>
<keyword evidence="2" id="KW-0378">Hydrolase</keyword>
<evidence type="ECO:0000256" key="2">
    <source>
        <dbReference type="ARBA" id="ARBA00022801"/>
    </source>
</evidence>
<evidence type="ECO:0000256" key="3">
    <source>
        <dbReference type="PROSITE-ProRule" id="PRU10038"/>
    </source>
</evidence>
<dbReference type="Pfam" id="PF07859">
    <property type="entry name" value="Abhydrolase_3"/>
    <property type="match status" value="1"/>
</dbReference>
<dbReference type="PANTHER" id="PTHR48081">
    <property type="entry name" value="AB HYDROLASE SUPERFAMILY PROTEIN C4A8.06C"/>
    <property type="match status" value="1"/>
</dbReference>
<comment type="caution">
    <text evidence="5">The sequence shown here is derived from an EMBL/GenBank/DDBJ whole genome shotgun (WGS) entry which is preliminary data.</text>
</comment>
<evidence type="ECO:0000313" key="6">
    <source>
        <dbReference type="Proteomes" id="UP000326340"/>
    </source>
</evidence>
<organism evidence="5 6">
    <name type="scientific">Colletotrichum shisoi</name>
    <dbReference type="NCBI Taxonomy" id="2078593"/>
    <lineage>
        <taxon>Eukaryota</taxon>
        <taxon>Fungi</taxon>
        <taxon>Dikarya</taxon>
        <taxon>Ascomycota</taxon>
        <taxon>Pezizomycotina</taxon>
        <taxon>Sordariomycetes</taxon>
        <taxon>Hypocreomycetidae</taxon>
        <taxon>Glomerellales</taxon>
        <taxon>Glomerellaceae</taxon>
        <taxon>Colletotrichum</taxon>
        <taxon>Colletotrichum destructivum species complex</taxon>
    </lineage>
</organism>
<dbReference type="InterPro" id="IPR029058">
    <property type="entry name" value="AB_hydrolase_fold"/>
</dbReference>